<comment type="function">
    <text evidence="4">Catalyzes the irreversible transfer of a propylamine group from the amino donor S-adenosylmethioninamine (decarboxy-AdoMet) to putrescine (1,4-diaminobutane) to yield spermidine.</text>
</comment>
<dbReference type="Gene3D" id="2.30.140.10">
    <property type="entry name" value="Spermidine synthase, tetramerisation domain"/>
    <property type="match status" value="1"/>
</dbReference>
<feature type="binding site" evidence="4">
    <location>
        <position position="127"/>
    </location>
    <ligand>
        <name>S-methyl-5'-thioadenosine</name>
        <dbReference type="ChEBI" id="CHEBI:17509"/>
    </ligand>
</feature>
<gene>
    <name evidence="4" type="primary">speE</name>
    <name evidence="9" type="ordered locus">Tmel_0570</name>
</gene>
<dbReference type="PANTHER" id="PTHR11558:SF11">
    <property type="entry name" value="SPERMIDINE SYNTHASE"/>
    <property type="match status" value="1"/>
</dbReference>
<proteinExistence type="inferred from homology"/>
<dbReference type="PROSITE" id="PS01330">
    <property type="entry name" value="PABS_1"/>
    <property type="match status" value="1"/>
</dbReference>
<dbReference type="EMBL" id="CP000716">
    <property type="protein sequence ID" value="ABR30437.1"/>
    <property type="molecule type" value="Genomic_DNA"/>
</dbReference>
<dbReference type="InterPro" id="IPR035246">
    <property type="entry name" value="Spermidine_synt_N"/>
</dbReference>
<keyword evidence="3 4" id="KW-0620">Polyamine biosynthesis</keyword>
<reference evidence="9 10" key="1">
    <citation type="submission" date="2007-05" db="EMBL/GenBank/DDBJ databases">
        <title>Complete sequence of Thermosipho melanesiensis BI429.</title>
        <authorList>
            <consortium name="US DOE Joint Genome Institute"/>
            <person name="Copeland A."/>
            <person name="Lucas S."/>
            <person name="Lapidus A."/>
            <person name="Barry K."/>
            <person name="Glavina del Rio T."/>
            <person name="Dalin E."/>
            <person name="Tice H."/>
            <person name="Pitluck S."/>
            <person name="Chertkov O."/>
            <person name="Brettin T."/>
            <person name="Bruce D."/>
            <person name="Detter J.C."/>
            <person name="Han C."/>
            <person name="Schmutz J."/>
            <person name="Larimer F."/>
            <person name="Land M."/>
            <person name="Hauser L."/>
            <person name="Kyrpides N."/>
            <person name="Mikhailova N."/>
            <person name="Nelson K."/>
            <person name="Gogarten J.P."/>
            <person name="Noll K."/>
            <person name="Richardson P."/>
        </authorList>
    </citation>
    <scope>NUCLEOTIDE SEQUENCE [LARGE SCALE GENOMIC DNA]</scope>
    <source>
        <strain evidence="10">DSM 12029 / CIP 104789 / BI429</strain>
    </source>
</reference>
<keyword evidence="2 4" id="KW-0808">Transferase</keyword>
<dbReference type="OrthoDB" id="9793120at2"/>
<evidence type="ECO:0000256" key="6">
    <source>
        <dbReference type="RuleBase" id="RU003836"/>
    </source>
</evidence>
<dbReference type="eggNOG" id="COG0421">
    <property type="taxonomic scope" value="Bacteria"/>
</dbReference>
<evidence type="ECO:0000256" key="1">
    <source>
        <dbReference type="ARBA" id="ARBA00007867"/>
    </source>
</evidence>
<dbReference type="GO" id="GO:0005829">
    <property type="term" value="C:cytosol"/>
    <property type="evidence" value="ECO:0007669"/>
    <property type="project" value="TreeGrafter"/>
</dbReference>
<dbReference type="SUPFAM" id="SSF53335">
    <property type="entry name" value="S-adenosyl-L-methionine-dependent methyltransferases"/>
    <property type="match status" value="1"/>
</dbReference>
<dbReference type="NCBIfam" id="TIGR00417">
    <property type="entry name" value="speE"/>
    <property type="match status" value="1"/>
</dbReference>
<feature type="binding site" evidence="4">
    <location>
        <position position="107"/>
    </location>
    <ligand>
        <name>spermidine</name>
        <dbReference type="ChEBI" id="CHEBI:57834"/>
    </ligand>
</feature>
<feature type="binding site" evidence="4">
    <location>
        <begin position="176"/>
        <end position="179"/>
    </location>
    <ligand>
        <name>spermidine</name>
        <dbReference type="ChEBI" id="CHEBI:57834"/>
    </ligand>
</feature>
<evidence type="ECO:0000259" key="8">
    <source>
        <dbReference type="PROSITE" id="PS51006"/>
    </source>
</evidence>
<feature type="binding site" evidence="4">
    <location>
        <position position="52"/>
    </location>
    <ligand>
        <name>S-methyl-5'-thioadenosine</name>
        <dbReference type="ChEBI" id="CHEBI:17509"/>
    </ligand>
</feature>
<organism evidence="9 10">
    <name type="scientific">Thermosipho melanesiensis (strain DSM 12029 / CIP 104789 / BI429)</name>
    <dbReference type="NCBI Taxonomy" id="391009"/>
    <lineage>
        <taxon>Bacteria</taxon>
        <taxon>Thermotogati</taxon>
        <taxon>Thermotogota</taxon>
        <taxon>Thermotogae</taxon>
        <taxon>Thermotogales</taxon>
        <taxon>Fervidobacteriaceae</taxon>
        <taxon>Thermosipho</taxon>
    </lineage>
</organism>
<dbReference type="CDD" id="cd02440">
    <property type="entry name" value="AdoMet_MTases"/>
    <property type="match status" value="1"/>
</dbReference>
<feature type="binding site" evidence="4">
    <location>
        <begin position="158"/>
        <end position="159"/>
    </location>
    <ligand>
        <name>S-methyl-5'-thioadenosine</name>
        <dbReference type="ChEBI" id="CHEBI:17509"/>
    </ligand>
</feature>
<feature type="binding site" evidence="4">
    <location>
        <position position="83"/>
    </location>
    <ligand>
        <name>spermidine</name>
        <dbReference type="ChEBI" id="CHEBI:57834"/>
    </ligand>
</feature>
<dbReference type="GO" id="GO:0004766">
    <property type="term" value="F:spermidine synthase activity"/>
    <property type="evidence" value="ECO:0007669"/>
    <property type="project" value="UniProtKB-UniRule"/>
</dbReference>
<dbReference type="Proteomes" id="UP000001110">
    <property type="component" value="Chromosome"/>
</dbReference>
<comment type="similarity">
    <text evidence="1 4 6">Belongs to the spermidine/spermine synthase family.</text>
</comment>
<keyword evidence="4 7" id="KW-0745">Spermidine biosynthesis</keyword>
<dbReference type="HAMAP" id="MF_00198">
    <property type="entry name" value="Spermidine_synth"/>
    <property type="match status" value="1"/>
</dbReference>
<dbReference type="Pfam" id="PF01564">
    <property type="entry name" value="Spermine_synth"/>
    <property type="match status" value="1"/>
</dbReference>
<dbReference type="InterPro" id="IPR001045">
    <property type="entry name" value="Spermi_synthase"/>
</dbReference>
<accession>A6LKI6</accession>
<dbReference type="UniPathway" id="UPA00248">
    <property type="reaction ID" value="UER00314"/>
</dbReference>
<dbReference type="InterPro" id="IPR030373">
    <property type="entry name" value="PABS_CS"/>
</dbReference>
<comment type="caution">
    <text evidence="4">Lacks conserved residue(s) required for the propagation of feature annotation.</text>
</comment>
<dbReference type="RefSeq" id="WP_012056798.1">
    <property type="nucleotide sequence ID" value="NC_009616.1"/>
</dbReference>
<dbReference type="InterPro" id="IPR030374">
    <property type="entry name" value="PABS"/>
</dbReference>
<comment type="pathway">
    <text evidence="4">Amine and polyamine biosynthesis; spermidine biosynthesis; spermidine from putrescine: step 1/1.</text>
</comment>
<dbReference type="KEGG" id="tme:Tmel_0570"/>
<protein>
    <recommendedName>
        <fullName evidence="4">Polyamine aminopropyltransferase</fullName>
    </recommendedName>
    <alternativeName>
        <fullName evidence="4">Putrescine aminopropyltransferase</fullName>
        <shortName evidence="4">PAPT</shortName>
    </alternativeName>
    <alternativeName>
        <fullName evidence="4">Spermidine synthase</fullName>
        <shortName evidence="4">SPDS</shortName>
        <shortName evidence="4">SPDSY</shortName>
        <ecNumber evidence="4">2.5.1.16</ecNumber>
    </alternativeName>
</protein>
<feature type="active site" description="Proton acceptor" evidence="4 5">
    <location>
        <position position="176"/>
    </location>
</feature>
<reference evidence="9 10" key="2">
    <citation type="journal article" date="2009" name="Proc. Natl. Acad. Sci. U.S.A.">
        <title>On the chimeric nature, thermophilic origin, and phylogenetic placement of the Thermotogales.</title>
        <authorList>
            <person name="Zhaxybayeva O."/>
            <person name="Swithers K.S."/>
            <person name="Lapierre P."/>
            <person name="Fournier G.P."/>
            <person name="Bickhart D.M."/>
            <person name="DeBoy R.T."/>
            <person name="Nelson K.E."/>
            <person name="Nesbo C.L."/>
            <person name="Doolittle W.F."/>
            <person name="Gogarten J.P."/>
            <person name="Noll K.M."/>
        </authorList>
    </citation>
    <scope>NUCLEOTIDE SEQUENCE [LARGE SCALE GENOMIC DNA]</scope>
    <source>
        <strain evidence="10">DSM 12029 / CIP 104789 / BI429</strain>
    </source>
</reference>
<dbReference type="STRING" id="391009.Tmel_0570"/>
<evidence type="ECO:0000256" key="5">
    <source>
        <dbReference type="PROSITE-ProRule" id="PRU00354"/>
    </source>
</evidence>
<comment type="catalytic activity">
    <reaction evidence="4 7">
        <text>S-adenosyl 3-(methylsulfanyl)propylamine + putrescine = S-methyl-5'-thioadenosine + spermidine + H(+)</text>
        <dbReference type="Rhea" id="RHEA:12721"/>
        <dbReference type="ChEBI" id="CHEBI:15378"/>
        <dbReference type="ChEBI" id="CHEBI:17509"/>
        <dbReference type="ChEBI" id="CHEBI:57443"/>
        <dbReference type="ChEBI" id="CHEBI:57834"/>
        <dbReference type="ChEBI" id="CHEBI:326268"/>
        <dbReference type="EC" id="2.5.1.16"/>
    </reaction>
</comment>
<dbReference type="AlphaFoldDB" id="A6LKI6"/>
<dbReference type="Pfam" id="PF17284">
    <property type="entry name" value="Spermine_synt_N"/>
    <property type="match status" value="1"/>
</dbReference>
<dbReference type="NCBIfam" id="NF002010">
    <property type="entry name" value="PRK00811.1"/>
    <property type="match status" value="1"/>
</dbReference>
<evidence type="ECO:0000256" key="2">
    <source>
        <dbReference type="ARBA" id="ARBA00022679"/>
    </source>
</evidence>
<dbReference type="PROSITE" id="PS51006">
    <property type="entry name" value="PABS_2"/>
    <property type="match status" value="1"/>
</dbReference>
<dbReference type="InterPro" id="IPR037163">
    <property type="entry name" value="Spermidine_synt_N_sf"/>
</dbReference>
<dbReference type="GO" id="GO:0008295">
    <property type="term" value="P:spermidine biosynthetic process"/>
    <property type="evidence" value="ECO:0007669"/>
    <property type="project" value="UniProtKB-UniRule"/>
</dbReference>
<dbReference type="InterPro" id="IPR029063">
    <property type="entry name" value="SAM-dependent_MTases_sf"/>
</dbReference>
<comment type="subunit">
    <text evidence="4">Homodimer or homotetramer.</text>
</comment>
<dbReference type="Gene3D" id="3.40.50.150">
    <property type="entry name" value="Vaccinia Virus protein VP39"/>
    <property type="match status" value="1"/>
</dbReference>
<dbReference type="EC" id="2.5.1.16" evidence="4"/>
<evidence type="ECO:0000313" key="9">
    <source>
        <dbReference type="EMBL" id="ABR30437.1"/>
    </source>
</evidence>
<evidence type="ECO:0000256" key="4">
    <source>
        <dbReference type="HAMAP-Rule" id="MF_00198"/>
    </source>
</evidence>
<evidence type="ECO:0000256" key="7">
    <source>
        <dbReference type="RuleBase" id="RU003837"/>
    </source>
</evidence>
<name>A6LKI6_THEM4</name>
<evidence type="ECO:0000313" key="10">
    <source>
        <dbReference type="Proteomes" id="UP000001110"/>
    </source>
</evidence>
<feature type="domain" description="PABS" evidence="8">
    <location>
        <begin position="22"/>
        <end position="257"/>
    </location>
</feature>
<sequence length="302" mass="35072">MSENIEKKIMKDFQYGFVPNRHLWYFEYYTPGNTGIFMKINKPLYSAQSKYQRIDIFETDFFGRVFSLDGITMTTEKDDFFYHEMLVHVPMFMHPNPKKVLVIGGGDGGSVREVLKHKSVEKVVMCEIDEMVVEAAKKYLPVTASKLDDPRVELVFEDGSQFVRKFKNEFDVIIIDSTDPTAGEGGHLFTEEFYKACFDALTENGTLSAESEDWLYDGAWMRLAFSRIKKVFPITKLYLGFMPTYPSGMWSYTFASKGIDPLKDFEPEKVKNFSEELKYYNEEIHRAAFALPTFLKKELEEL</sequence>
<evidence type="ECO:0000256" key="3">
    <source>
        <dbReference type="ARBA" id="ARBA00023115"/>
    </source>
</evidence>
<dbReference type="HOGENOM" id="CLU_048199_0_0_0"/>
<dbReference type="PANTHER" id="PTHR11558">
    <property type="entry name" value="SPERMIDINE/SPERMINE SYNTHASE"/>
    <property type="match status" value="1"/>
</dbReference>